<reference evidence="3" key="1">
    <citation type="journal article" date="2019" name="Int. J. Syst. Evol. Microbiol.">
        <title>The Global Catalogue of Microorganisms (GCM) 10K type strain sequencing project: providing services to taxonomists for standard genome sequencing and annotation.</title>
        <authorList>
            <consortium name="The Broad Institute Genomics Platform"/>
            <consortium name="The Broad Institute Genome Sequencing Center for Infectious Disease"/>
            <person name="Wu L."/>
            <person name="Ma J."/>
        </authorList>
    </citation>
    <scope>NUCLEOTIDE SEQUENCE [LARGE SCALE GENOMIC DNA]</scope>
    <source>
        <strain evidence="3">KCTC 52925</strain>
    </source>
</reference>
<dbReference type="InterPro" id="IPR052934">
    <property type="entry name" value="Methyl-DNA_Rec/Restrict_Enz"/>
</dbReference>
<accession>A0ABW5X6D9</accession>
<keyword evidence="3" id="KW-1185">Reference proteome</keyword>
<dbReference type="Proteomes" id="UP001597438">
    <property type="component" value="Unassembled WGS sequence"/>
</dbReference>
<name>A0ABW5X6D9_9FLAO</name>
<organism evidence="2 3">
    <name type="scientific">Christiangramia antarctica</name>
    <dbReference type="NCBI Taxonomy" id="2058158"/>
    <lineage>
        <taxon>Bacteria</taxon>
        <taxon>Pseudomonadati</taxon>
        <taxon>Bacteroidota</taxon>
        <taxon>Flavobacteriia</taxon>
        <taxon>Flavobacteriales</taxon>
        <taxon>Flavobacteriaceae</taxon>
        <taxon>Christiangramia</taxon>
    </lineage>
</organism>
<evidence type="ECO:0000313" key="2">
    <source>
        <dbReference type="EMBL" id="MFD2834087.1"/>
    </source>
</evidence>
<dbReference type="InterPro" id="IPR011704">
    <property type="entry name" value="ATPase_dyneun-rel_AAA"/>
</dbReference>
<dbReference type="Gene3D" id="3.40.50.300">
    <property type="entry name" value="P-loop containing nucleotide triphosphate hydrolases"/>
    <property type="match status" value="1"/>
</dbReference>
<evidence type="ECO:0000259" key="1">
    <source>
        <dbReference type="Pfam" id="PF07728"/>
    </source>
</evidence>
<gene>
    <name evidence="2" type="ORF">ACFSYS_12390</name>
</gene>
<dbReference type="PANTHER" id="PTHR37291">
    <property type="entry name" value="5-METHYLCYTOSINE-SPECIFIC RESTRICTION ENZYME B"/>
    <property type="match status" value="1"/>
</dbReference>
<dbReference type="Pfam" id="PF07728">
    <property type="entry name" value="AAA_5"/>
    <property type="match status" value="1"/>
</dbReference>
<sequence>MKNKLQLYFDYFKEHYGAREWRWYKTLAYRIDIIQRIRAELKKIANYESLSEEEKTAELNNVFNNASFPPPENLSKRYVYEIESLEDFLNAYFFDQDNGVGNVQQGSVWDTSDNPHKTEVIDNANSSLIFKVLTSKKDEAFDLLSNNLLRVKNGKSYKAVIFRFLRVLFPEDFVSPDAPGKLEDLKKAIASKLNIKVDGDYLNQHLELSNLVDTEDFVLKQMFFWVLPDMLDNEINLKKGLIYYGAPGTGKTYRSEIRAKEIIDAHRIKIGKEIGKNYAIQTVQFHPSYSYEDFFEGIRPNNGGGLKLFNGSFKHFCKKNGEKELALFRDEDFLHNEDFKRKDFDFSRIRINDLNKEQKEILGISNLDLAPGITIQEVIEPAFFIIDEINRAELSKVFGELMLSLEYRGYKGRIKTQYSHLCEDDGSDSAFLWEEGENWFFVPQNIYLLGTMNTIDRSVDAFDFALRRRFMWEEVEPDYEVVVRELSKAGWNDWAEKLSNSLQALNEKIENDEVLDKHYKIGHAYVLELIKLRPEKFNNLNHVKGFLWGNFINPLLEEYLRGLGDDKKTSEKIKTFKTSFH</sequence>
<dbReference type="InterPro" id="IPR027417">
    <property type="entry name" value="P-loop_NTPase"/>
</dbReference>
<dbReference type="EMBL" id="JBHUOJ010000027">
    <property type="protein sequence ID" value="MFD2834087.1"/>
    <property type="molecule type" value="Genomic_DNA"/>
</dbReference>
<feature type="domain" description="ATPase dynein-related AAA" evidence="1">
    <location>
        <begin position="241"/>
        <end position="470"/>
    </location>
</feature>
<dbReference type="RefSeq" id="WP_251740862.1">
    <property type="nucleotide sequence ID" value="NZ_JBHUOJ010000027.1"/>
</dbReference>
<proteinExistence type="predicted"/>
<evidence type="ECO:0000313" key="3">
    <source>
        <dbReference type="Proteomes" id="UP001597438"/>
    </source>
</evidence>
<comment type="caution">
    <text evidence="2">The sequence shown here is derived from an EMBL/GenBank/DDBJ whole genome shotgun (WGS) entry which is preliminary data.</text>
</comment>
<protein>
    <submittedName>
        <fullName evidence="2">AAA family ATPase</fullName>
    </submittedName>
</protein>
<dbReference type="SUPFAM" id="SSF52540">
    <property type="entry name" value="P-loop containing nucleoside triphosphate hydrolases"/>
    <property type="match status" value="1"/>
</dbReference>
<dbReference type="PANTHER" id="PTHR37291:SF1">
    <property type="entry name" value="TYPE IV METHYL-DIRECTED RESTRICTION ENZYME ECOKMCRB SUBUNIT"/>
    <property type="match status" value="1"/>
</dbReference>